<accession>A0ACB9A785</accession>
<keyword evidence="2" id="KW-1185">Reference proteome</keyword>
<sequence length="170" mass="19758">MNMAMRRFQLETYLFNPPFISVPIENMIKNQTVKNVVRIAKSFVTAGIATLMKKRSSDPEEDLFVMLAEWTPYVFVNPSDPICAEYIGYFQHRDMMERIGVGNIERIATQKSVRSLVAGAVGRDSEPLHLLPTAYLTVNLSESEDFKQAHGIHQWWQQHFQWQSKLYKFK</sequence>
<protein>
    <submittedName>
        <fullName evidence="1">Uncharacterized protein</fullName>
    </submittedName>
</protein>
<dbReference type="Proteomes" id="UP001056120">
    <property type="component" value="Linkage Group LG25"/>
</dbReference>
<organism evidence="1 2">
    <name type="scientific">Smallanthus sonchifolius</name>
    <dbReference type="NCBI Taxonomy" id="185202"/>
    <lineage>
        <taxon>Eukaryota</taxon>
        <taxon>Viridiplantae</taxon>
        <taxon>Streptophyta</taxon>
        <taxon>Embryophyta</taxon>
        <taxon>Tracheophyta</taxon>
        <taxon>Spermatophyta</taxon>
        <taxon>Magnoliopsida</taxon>
        <taxon>eudicotyledons</taxon>
        <taxon>Gunneridae</taxon>
        <taxon>Pentapetalae</taxon>
        <taxon>asterids</taxon>
        <taxon>campanulids</taxon>
        <taxon>Asterales</taxon>
        <taxon>Asteraceae</taxon>
        <taxon>Asteroideae</taxon>
        <taxon>Heliantheae alliance</taxon>
        <taxon>Millerieae</taxon>
        <taxon>Smallanthus</taxon>
    </lineage>
</organism>
<proteinExistence type="predicted"/>
<gene>
    <name evidence="1" type="ORF">L1987_75958</name>
</gene>
<reference evidence="2" key="1">
    <citation type="journal article" date="2022" name="Mol. Ecol. Resour.">
        <title>The genomes of chicory, endive, great burdock and yacon provide insights into Asteraceae palaeo-polyploidization history and plant inulin production.</title>
        <authorList>
            <person name="Fan W."/>
            <person name="Wang S."/>
            <person name="Wang H."/>
            <person name="Wang A."/>
            <person name="Jiang F."/>
            <person name="Liu H."/>
            <person name="Zhao H."/>
            <person name="Xu D."/>
            <person name="Zhang Y."/>
        </authorList>
    </citation>
    <scope>NUCLEOTIDE SEQUENCE [LARGE SCALE GENOMIC DNA]</scope>
    <source>
        <strain evidence="2">cv. Yunnan</strain>
    </source>
</reference>
<evidence type="ECO:0000313" key="1">
    <source>
        <dbReference type="EMBL" id="KAI3705717.1"/>
    </source>
</evidence>
<name>A0ACB9A785_9ASTR</name>
<evidence type="ECO:0000313" key="2">
    <source>
        <dbReference type="Proteomes" id="UP001056120"/>
    </source>
</evidence>
<dbReference type="EMBL" id="CM042042">
    <property type="protein sequence ID" value="KAI3705717.1"/>
    <property type="molecule type" value="Genomic_DNA"/>
</dbReference>
<reference evidence="1 2" key="2">
    <citation type="journal article" date="2022" name="Mol. Ecol. Resour.">
        <title>The genomes of chicory, endive, great burdock and yacon provide insights into Asteraceae paleo-polyploidization history and plant inulin production.</title>
        <authorList>
            <person name="Fan W."/>
            <person name="Wang S."/>
            <person name="Wang H."/>
            <person name="Wang A."/>
            <person name="Jiang F."/>
            <person name="Liu H."/>
            <person name="Zhao H."/>
            <person name="Xu D."/>
            <person name="Zhang Y."/>
        </authorList>
    </citation>
    <scope>NUCLEOTIDE SEQUENCE [LARGE SCALE GENOMIC DNA]</scope>
    <source>
        <strain evidence="2">cv. Yunnan</strain>
        <tissue evidence="1">Leaves</tissue>
    </source>
</reference>
<comment type="caution">
    <text evidence="1">The sequence shown here is derived from an EMBL/GenBank/DDBJ whole genome shotgun (WGS) entry which is preliminary data.</text>
</comment>